<evidence type="ECO:0000313" key="2">
    <source>
        <dbReference type="EMBL" id="QIZ69878.1"/>
    </source>
</evidence>
<dbReference type="RefSeq" id="WP_168568035.1">
    <property type="nucleotide sequence ID" value="NZ_CP051167.1"/>
</dbReference>
<dbReference type="EMBL" id="CP051167">
    <property type="protein sequence ID" value="QIZ69878.1"/>
    <property type="molecule type" value="Genomic_DNA"/>
</dbReference>
<keyword evidence="1" id="KW-0732">Signal</keyword>
<feature type="signal peptide" evidence="1">
    <location>
        <begin position="1"/>
        <end position="30"/>
    </location>
</feature>
<dbReference type="AlphaFoldDB" id="A0A6H1TTE1"/>
<evidence type="ECO:0000256" key="1">
    <source>
        <dbReference type="SAM" id="SignalP"/>
    </source>
</evidence>
<proteinExistence type="predicted"/>
<dbReference type="KEGG" id="oxy:HCG48_04175"/>
<dbReference type="Proteomes" id="UP000500857">
    <property type="component" value="Chromosome"/>
</dbReference>
<dbReference type="PROSITE" id="PS51318">
    <property type="entry name" value="TAT"/>
    <property type="match status" value="1"/>
</dbReference>
<evidence type="ECO:0000313" key="3">
    <source>
        <dbReference type="Proteomes" id="UP000500857"/>
    </source>
</evidence>
<keyword evidence="3" id="KW-1185">Reference proteome</keyword>
<dbReference type="InterPro" id="IPR006311">
    <property type="entry name" value="TAT_signal"/>
</dbReference>
<name>A0A6H1TTE1_9CYAN</name>
<accession>A0A6H1TTE1</accession>
<protein>
    <submittedName>
        <fullName evidence="2">Uncharacterized protein</fullName>
    </submittedName>
</protein>
<gene>
    <name evidence="2" type="ORF">HCG48_04175</name>
</gene>
<feature type="chain" id="PRO_5026264410" evidence="1">
    <location>
        <begin position="31"/>
        <end position="154"/>
    </location>
</feature>
<organism evidence="2 3">
    <name type="scientific">Oxynema aestuarii AP17</name>
    <dbReference type="NCBI Taxonomy" id="2064643"/>
    <lineage>
        <taxon>Bacteria</taxon>
        <taxon>Bacillati</taxon>
        <taxon>Cyanobacteriota</taxon>
        <taxon>Cyanophyceae</taxon>
        <taxon>Oscillatoriophycideae</taxon>
        <taxon>Oscillatoriales</taxon>
        <taxon>Oscillatoriaceae</taxon>
        <taxon>Oxynema</taxon>
        <taxon>Oxynema aestuarii</taxon>
    </lineage>
</organism>
<reference evidence="2 3" key="1">
    <citation type="submission" date="2020-04" db="EMBL/GenBank/DDBJ databases">
        <authorList>
            <person name="Basu S."/>
            <person name="Maruthanayagam V."/>
            <person name="Chakraborty S."/>
            <person name="Pramanik A."/>
            <person name="Mukherjee J."/>
            <person name="Brink B."/>
        </authorList>
    </citation>
    <scope>NUCLEOTIDE SEQUENCE [LARGE SCALE GENOMIC DNA]</scope>
    <source>
        <strain evidence="2 3">AP17</strain>
    </source>
</reference>
<sequence>MKKSSRTFLRFAACNILVSSLTAWGLPALAQQDLQQRVNSIESVEQVKQELRQLFEWRDQCGTGSCFNSSSTGICETVAALDVRVNGQIVGGMISDDPGLPISEEDLDLMRLIFEQCKPTNYQYWNWPMMLHVWYVPSEEVDNEIKNRLGLFLR</sequence>